<dbReference type="InterPro" id="IPR027417">
    <property type="entry name" value="P-loop_NTPase"/>
</dbReference>
<name>A0A7W8GA16_9SPIR</name>
<dbReference type="InterPro" id="IPR014592">
    <property type="entry name" value="P-loop_UCP034888"/>
</dbReference>
<dbReference type="InterPro" id="IPR022532">
    <property type="entry name" value="DUF3696"/>
</dbReference>
<accession>A0A7W8GA16</accession>
<feature type="domain" description="DUF3696" evidence="1">
    <location>
        <begin position="325"/>
        <end position="376"/>
    </location>
</feature>
<dbReference type="AlphaFoldDB" id="A0A7W8GA16"/>
<evidence type="ECO:0000259" key="2">
    <source>
        <dbReference type="Pfam" id="PF13304"/>
    </source>
</evidence>
<dbReference type="InterPro" id="IPR051396">
    <property type="entry name" value="Bact_Antivir_Def_Nuclease"/>
</dbReference>
<feature type="domain" description="ATPase AAA-type core" evidence="2">
    <location>
        <begin position="23"/>
        <end position="314"/>
    </location>
</feature>
<reference evidence="3 4" key="1">
    <citation type="submission" date="2020-08" db="EMBL/GenBank/DDBJ databases">
        <title>Genomic Encyclopedia of Type Strains, Phase IV (KMG-IV): sequencing the most valuable type-strain genomes for metagenomic binning, comparative biology and taxonomic classification.</title>
        <authorList>
            <person name="Goeker M."/>
        </authorList>
    </citation>
    <scope>NUCLEOTIDE SEQUENCE [LARGE SCALE GENOMIC DNA]</scope>
    <source>
        <strain evidence="3 4">DSM 103462</strain>
    </source>
</reference>
<keyword evidence="4" id="KW-1185">Reference proteome</keyword>
<dbReference type="PANTHER" id="PTHR43581:SF2">
    <property type="entry name" value="EXCINUCLEASE ATPASE SUBUNIT"/>
    <property type="match status" value="1"/>
</dbReference>
<evidence type="ECO:0000313" key="4">
    <source>
        <dbReference type="Proteomes" id="UP000518887"/>
    </source>
</evidence>
<dbReference type="PANTHER" id="PTHR43581">
    <property type="entry name" value="ATP/GTP PHOSPHATASE"/>
    <property type="match status" value="1"/>
</dbReference>
<dbReference type="GO" id="GO:0005524">
    <property type="term" value="F:ATP binding"/>
    <property type="evidence" value="ECO:0007669"/>
    <property type="project" value="InterPro"/>
</dbReference>
<comment type="caution">
    <text evidence="3">The sequence shown here is derived from an EMBL/GenBank/DDBJ whole genome shotgun (WGS) entry which is preliminary data.</text>
</comment>
<evidence type="ECO:0000259" key="1">
    <source>
        <dbReference type="Pfam" id="PF12476"/>
    </source>
</evidence>
<gene>
    <name evidence="3" type="ORF">HNP76_001956</name>
</gene>
<dbReference type="EMBL" id="JACHFQ010000006">
    <property type="protein sequence ID" value="MBB5226575.1"/>
    <property type="molecule type" value="Genomic_DNA"/>
</dbReference>
<evidence type="ECO:0000313" key="3">
    <source>
        <dbReference type="EMBL" id="MBB5226575.1"/>
    </source>
</evidence>
<dbReference type="InterPro" id="IPR003959">
    <property type="entry name" value="ATPase_AAA_core"/>
</dbReference>
<dbReference type="GO" id="GO:0016887">
    <property type="term" value="F:ATP hydrolysis activity"/>
    <property type="evidence" value="ECO:0007669"/>
    <property type="project" value="InterPro"/>
</dbReference>
<dbReference type="Proteomes" id="UP000518887">
    <property type="component" value="Unassembled WGS sequence"/>
</dbReference>
<dbReference type="RefSeq" id="WP_184659978.1">
    <property type="nucleotide sequence ID" value="NZ_CP031518.1"/>
</dbReference>
<proteinExistence type="predicted"/>
<sequence length="377" mass="42278">MIKKLGIKNFKSLRNVSLRTSNLNLLIGLNSMGKSSIIQSLLMLRQSYSNFSLLNKLYINDYLISLGNSNDVFFQNAGEQELLSFSLVEEHDSIKADYKYSLTPVDALEADNIQLSKDNVLNKLSLFTEHFHYLDANHISPSKTYKYLGSEKSRLNILGNSGENAPYYLAKFGAKELKNKSLHHPNAKSYSLANELDAWMGEISPGTRIISKELADVDLVKMGIQFESTVSENENIRHEMSNEFSPINVGFGITYVLPLILTILISEPGDLVLIENPESHLHPRGQSELGKLVALAAESGVQIFCETHSDHVINGTRVAVKNKIIEENKVKLFYFEKEQNSSLETKIISISVDSNGELDKYPQGLLDEWGNLMAQLF</sequence>
<protein>
    <submittedName>
        <fullName evidence="3">Putative ATPase</fullName>
    </submittedName>
</protein>
<dbReference type="PIRSF" id="PIRSF034888">
    <property type="entry name" value="P-loop_UCP034888"/>
    <property type="match status" value="1"/>
</dbReference>
<dbReference type="SUPFAM" id="SSF52540">
    <property type="entry name" value="P-loop containing nucleoside triphosphate hydrolases"/>
    <property type="match status" value="1"/>
</dbReference>
<dbReference type="Gene3D" id="3.40.50.300">
    <property type="entry name" value="P-loop containing nucleotide triphosphate hydrolases"/>
    <property type="match status" value="1"/>
</dbReference>
<dbReference type="Pfam" id="PF12476">
    <property type="entry name" value="DUF3696"/>
    <property type="match status" value="1"/>
</dbReference>
<dbReference type="Pfam" id="PF13304">
    <property type="entry name" value="AAA_21"/>
    <property type="match status" value="1"/>
</dbReference>
<organism evidence="3 4">
    <name type="scientific">Treponema ruminis</name>
    <dbReference type="NCBI Taxonomy" id="744515"/>
    <lineage>
        <taxon>Bacteria</taxon>
        <taxon>Pseudomonadati</taxon>
        <taxon>Spirochaetota</taxon>
        <taxon>Spirochaetia</taxon>
        <taxon>Spirochaetales</taxon>
        <taxon>Treponemataceae</taxon>
        <taxon>Treponema</taxon>
    </lineage>
</organism>